<comment type="caution">
    <text evidence="2">The sequence shown here is derived from an EMBL/GenBank/DDBJ whole genome shotgun (WGS) entry which is preliminary data.</text>
</comment>
<keyword evidence="1" id="KW-0472">Membrane</keyword>
<evidence type="ECO:0000313" key="2">
    <source>
        <dbReference type="EMBL" id="MBE5919735.1"/>
    </source>
</evidence>
<gene>
    <name evidence="2" type="ORF">E7272_07800</name>
</gene>
<evidence type="ECO:0000256" key="1">
    <source>
        <dbReference type="SAM" id="Phobius"/>
    </source>
</evidence>
<keyword evidence="1" id="KW-0812">Transmembrane</keyword>
<feature type="transmembrane region" description="Helical" evidence="1">
    <location>
        <begin position="49"/>
        <end position="67"/>
    </location>
</feature>
<accession>A0A927UC62</accession>
<proteinExistence type="predicted"/>
<name>A0A927UC62_9FIRM</name>
<keyword evidence="1" id="KW-1133">Transmembrane helix</keyword>
<dbReference type="EMBL" id="SVER01000017">
    <property type="protein sequence ID" value="MBE5919735.1"/>
    <property type="molecule type" value="Genomic_DNA"/>
</dbReference>
<evidence type="ECO:0000313" key="3">
    <source>
        <dbReference type="Proteomes" id="UP000766246"/>
    </source>
</evidence>
<protein>
    <submittedName>
        <fullName evidence="2">Uncharacterized protein</fullName>
    </submittedName>
</protein>
<sequence length="114" mass="12797">MFSRLKTRFMTAKNAVLFCTANCFVKGVSCATSLLDNDGTSAMEKLGEWYGNIFWPVWGVAWILFVWGPAKFKEVVKVTLILMPVVAFILKNQDVMKATLNTIFEWFGGTGLFA</sequence>
<dbReference type="AlphaFoldDB" id="A0A927UC62"/>
<organism evidence="2 3">
    <name type="scientific">Pseudobutyrivibrio ruminis</name>
    <dbReference type="NCBI Taxonomy" id="46206"/>
    <lineage>
        <taxon>Bacteria</taxon>
        <taxon>Bacillati</taxon>
        <taxon>Bacillota</taxon>
        <taxon>Clostridia</taxon>
        <taxon>Lachnospirales</taxon>
        <taxon>Lachnospiraceae</taxon>
        <taxon>Pseudobutyrivibrio</taxon>
    </lineage>
</organism>
<dbReference type="Proteomes" id="UP000766246">
    <property type="component" value="Unassembled WGS sequence"/>
</dbReference>
<reference evidence="2" key="1">
    <citation type="submission" date="2019-04" db="EMBL/GenBank/DDBJ databases">
        <title>Evolution of Biomass-Degrading Anaerobic Consortia Revealed by Metagenomics.</title>
        <authorList>
            <person name="Peng X."/>
        </authorList>
    </citation>
    <scope>NUCLEOTIDE SEQUENCE</scope>
    <source>
        <strain evidence="2">SIG311</strain>
    </source>
</reference>